<dbReference type="SFLD" id="SFLDG01278">
    <property type="entry name" value="biotin_synthase_like"/>
    <property type="match status" value="1"/>
</dbReference>
<dbReference type="InterPro" id="IPR010722">
    <property type="entry name" value="BATS_dom"/>
</dbReference>
<keyword evidence="4 13" id="KW-0004">4Fe-4S</keyword>
<evidence type="ECO:0000256" key="4">
    <source>
        <dbReference type="ARBA" id="ARBA00022485"/>
    </source>
</evidence>
<keyword evidence="11 13" id="KW-0411">Iron-sulfur</keyword>
<keyword evidence="17" id="KW-1185">Reference proteome</keyword>
<comment type="catalytic activity">
    <reaction evidence="12 13">
        <text>(4R,5S)-dethiobiotin + (sulfur carrier)-SH + 2 reduced [2Fe-2S]-[ferredoxin] + 2 S-adenosyl-L-methionine = (sulfur carrier)-H + biotin + 2 5'-deoxyadenosine + 2 L-methionine + 2 oxidized [2Fe-2S]-[ferredoxin]</text>
        <dbReference type="Rhea" id="RHEA:22060"/>
        <dbReference type="Rhea" id="RHEA-COMP:10000"/>
        <dbReference type="Rhea" id="RHEA-COMP:10001"/>
        <dbReference type="Rhea" id="RHEA-COMP:14737"/>
        <dbReference type="Rhea" id="RHEA-COMP:14739"/>
        <dbReference type="ChEBI" id="CHEBI:17319"/>
        <dbReference type="ChEBI" id="CHEBI:29917"/>
        <dbReference type="ChEBI" id="CHEBI:33737"/>
        <dbReference type="ChEBI" id="CHEBI:33738"/>
        <dbReference type="ChEBI" id="CHEBI:57586"/>
        <dbReference type="ChEBI" id="CHEBI:57844"/>
        <dbReference type="ChEBI" id="CHEBI:59789"/>
        <dbReference type="ChEBI" id="CHEBI:64428"/>
        <dbReference type="ChEBI" id="CHEBI:149473"/>
        <dbReference type="EC" id="2.8.1.6"/>
    </reaction>
</comment>
<evidence type="ECO:0000256" key="6">
    <source>
        <dbReference type="ARBA" id="ARBA00022691"/>
    </source>
</evidence>
<evidence type="ECO:0000256" key="3">
    <source>
        <dbReference type="ARBA" id="ARBA00012236"/>
    </source>
</evidence>
<evidence type="ECO:0000256" key="14">
    <source>
        <dbReference type="SAM" id="MobiDB-lite"/>
    </source>
</evidence>
<keyword evidence="9 13" id="KW-0093">Biotin biosynthesis</keyword>
<evidence type="ECO:0000313" key="17">
    <source>
        <dbReference type="Proteomes" id="UP001523550"/>
    </source>
</evidence>
<dbReference type="NCBIfam" id="TIGR00433">
    <property type="entry name" value="bioB"/>
    <property type="match status" value="1"/>
</dbReference>
<keyword evidence="5 13" id="KW-0808">Transferase</keyword>
<dbReference type="GO" id="GO:0004076">
    <property type="term" value="F:biotin synthase activity"/>
    <property type="evidence" value="ECO:0007669"/>
    <property type="project" value="UniProtKB-EC"/>
</dbReference>
<gene>
    <name evidence="13" type="primary">bioB</name>
    <name evidence="16" type="ORF">J2T60_001959</name>
</gene>
<dbReference type="Gene3D" id="3.20.20.70">
    <property type="entry name" value="Aldolase class I"/>
    <property type="match status" value="1"/>
</dbReference>
<dbReference type="EMBL" id="JALJYF010000002">
    <property type="protein sequence ID" value="MCP1727959.1"/>
    <property type="molecule type" value="Genomic_DNA"/>
</dbReference>
<evidence type="ECO:0000256" key="11">
    <source>
        <dbReference type="ARBA" id="ARBA00023014"/>
    </source>
</evidence>
<feature type="binding site" evidence="13">
    <location>
        <position position="116"/>
    </location>
    <ligand>
        <name>[2Fe-2S] cluster</name>
        <dbReference type="ChEBI" id="CHEBI:190135"/>
    </ligand>
</feature>
<keyword evidence="10 13" id="KW-0408">Iron</keyword>
<keyword evidence="7 13" id="KW-0001">2Fe-2S</keyword>
<dbReference type="PANTHER" id="PTHR22976:SF2">
    <property type="entry name" value="BIOTIN SYNTHASE, MITOCHONDRIAL"/>
    <property type="match status" value="1"/>
</dbReference>
<evidence type="ECO:0000256" key="8">
    <source>
        <dbReference type="ARBA" id="ARBA00022723"/>
    </source>
</evidence>
<organism evidence="16 17">
    <name type="scientific">Natronospira proteinivora</name>
    <dbReference type="NCBI Taxonomy" id="1807133"/>
    <lineage>
        <taxon>Bacteria</taxon>
        <taxon>Pseudomonadati</taxon>
        <taxon>Pseudomonadota</taxon>
        <taxon>Gammaproteobacteria</taxon>
        <taxon>Natronospirales</taxon>
        <taxon>Natronospiraceae</taxon>
        <taxon>Natronospira</taxon>
    </lineage>
</organism>
<dbReference type="InterPro" id="IPR013785">
    <property type="entry name" value="Aldolase_TIM"/>
</dbReference>
<evidence type="ECO:0000313" key="16">
    <source>
        <dbReference type="EMBL" id="MCP1727959.1"/>
    </source>
</evidence>
<dbReference type="HAMAP" id="MF_01694">
    <property type="entry name" value="BioB"/>
    <property type="match status" value="1"/>
</dbReference>
<dbReference type="InterPro" id="IPR024177">
    <property type="entry name" value="Biotin_synthase"/>
</dbReference>
<dbReference type="CDD" id="cd01335">
    <property type="entry name" value="Radical_SAM"/>
    <property type="match status" value="1"/>
</dbReference>
<name>A0ABT1G9I0_9GAMM</name>
<sequence>MSVSQQTAQSQTTLERVRRGEIRHDWTAEEARALFELPFNELIFAAQTVHRQYFDPNEVQVSTLLSIKTGGCPEDCAYCPQSARYDTGLEKEKLMDVNFVVAQAKAAKAKGATRFCMGAAYRSPTDKHLDRITDMISQVRALGMETCATLGMVNREQAEKMADAGLDYYNHNIDTAEDFYGDIITTRTFDDRMDTLENVRQAGLNVCCGGIVGMGEETGHRADMLRALANLPQHPGSVPINQLVQVPGTPLYGQEEVHPVEFVRTIAAARLMMPASHVRLSAGRTDMNDETQALCFLAGANSIFYGDKLLTTDNPEADADQQLFQRLGLRPEAVGRVEERRECGRGKREDAAAEAAAQADQAEPHVRAD</sequence>
<dbReference type="PIRSF" id="PIRSF001619">
    <property type="entry name" value="Biotin_synth"/>
    <property type="match status" value="1"/>
</dbReference>
<dbReference type="SMART" id="SM00729">
    <property type="entry name" value="Elp3"/>
    <property type="match status" value="1"/>
</dbReference>
<comment type="similarity">
    <text evidence="2 13">Belongs to the radical SAM superfamily. Biotin synthase family.</text>
</comment>
<feature type="binding site" evidence="13">
    <location>
        <position position="72"/>
    </location>
    <ligand>
        <name>[4Fe-4S] cluster</name>
        <dbReference type="ChEBI" id="CHEBI:49883"/>
        <note>4Fe-4S-S-AdoMet</note>
    </ligand>
</feature>
<comment type="function">
    <text evidence="13">Catalyzes the conversion of dethiobiotin (DTB) to biotin by the insertion of a sulfur atom into dethiobiotin via a radical-based mechanism.</text>
</comment>
<comment type="cofactor">
    <cofactor evidence="13">
        <name>[4Fe-4S] cluster</name>
        <dbReference type="ChEBI" id="CHEBI:49883"/>
    </cofactor>
    <text evidence="13">Binds 1 [4Fe-4S] cluster. The cluster is coordinated with 3 cysteines and an exchangeable S-adenosyl-L-methionine.</text>
</comment>
<dbReference type="SMART" id="SM00876">
    <property type="entry name" value="BATS"/>
    <property type="match status" value="1"/>
</dbReference>
<dbReference type="Pfam" id="PF06968">
    <property type="entry name" value="BATS"/>
    <property type="match status" value="1"/>
</dbReference>
<evidence type="ECO:0000256" key="2">
    <source>
        <dbReference type="ARBA" id="ARBA00010765"/>
    </source>
</evidence>
<keyword evidence="6 13" id="KW-0949">S-adenosyl-L-methionine</keyword>
<feature type="binding site" evidence="13">
    <location>
        <position position="79"/>
    </location>
    <ligand>
        <name>[4Fe-4S] cluster</name>
        <dbReference type="ChEBI" id="CHEBI:49883"/>
        <note>4Fe-4S-S-AdoMet</note>
    </ligand>
</feature>
<dbReference type="Pfam" id="PF04055">
    <property type="entry name" value="Radical_SAM"/>
    <property type="match status" value="1"/>
</dbReference>
<dbReference type="SFLD" id="SFLDF00272">
    <property type="entry name" value="biotin_synthase"/>
    <property type="match status" value="1"/>
</dbReference>
<evidence type="ECO:0000256" key="5">
    <source>
        <dbReference type="ARBA" id="ARBA00022679"/>
    </source>
</evidence>
<dbReference type="SFLD" id="SFLDG01060">
    <property type="entry name" value="BATS_domain_containing"/>
    <property type="match status" value="1"/>
</dbReference>
<dbReference type="Proteomes" id="UP001523550">
    <property type="component" value="Unassembled WGS sequence"/>
</dbReference>
<evidence type="ECO:0000259" key="15">
    <source>
        <dbReference type="PROSITE" id="PS51918"/>
    </source>
</evidence>
<dbReference type="InterPro" id="IPR007197">
    <property type="entry name" value="rSAM"/>
</dbReference>
<comment type="cofactor">
    <cofactor evidence="13">
        <name>[2Fe-2S] cluster</name>
        <dbReference type="ChEBI" id="CHEBI:190135"/>
    </cofactor>
    <text evidence="13">Binds 1 [2Fe-2S] cluster. The cluster is coordinated with 3 cysteines and 1 arginine.</text>
</comment>
<feature type="compositionally biased region" description="Basic and acidic residues" evidence="14">
    <location>
        <begin position="338"/>
        <end position="351"/>
    </location>
</feature>
<feature type="binding site" evidence="13">
    <location>
        <position position="279"/>
    </location>
    <ligand>
        <name>[2Fe-2S] cluster</name>
        <dbReference type="ChEBI" id="CHEBI:190135"/>
    </ligand>
</feature>
<evidence type="ECO:0000256" key="1">
    <source>
        <dbReference type="ARBA" id="ARBA00004942"/>
    </source>
</evidence>
<dbReference type="InterPro" id="IPR002684">
    <property type="entry name" value="Biotin_synth/BioAB"/>
</dbReference>
<evidence type="ECO:0000256" key="7">
    <source>
        <dbReference type="ARBA" id="ARBA00022714"/>
    </source>
</evidence>
<evidence type="ECO:0000256" key="13">
    <source>
        <dbReference type="HAMAP-Rule" id="MF_01694"/>
    </source>
</evidence>
<keyword evidence="8 13" id="KW-0479">Metal-binding</keyword>
<feature type="domain" description="Radical SAM core" evidence="15">
    <location>
        <begin position="57"/>
        <end position="284"/>
    </location>
</feature>
<proteinExistence type="inferred from homology"/>
<dbReference type="InterPro" id="IPR006638">
    <property type="entry name" value="Elp3/MiaA/NifB-like_rSAM"/>
</dbReference>
<dbReference type="EC" id="2.8.1.6" evidence="3 13"/>
<comment type="subunit">
    <text evidence="13">Homodimer.</text>
</comment>
<evidence type="ECO:0000256" key="10">
    <source>
        <dbReference type="ARBA" id="ARBA00023004"/>
    </source>
</evidence>
<evidence type="ECO:0000256" key="12">
    <source>
        <dbReference type="ARBA" id="ARBA00051157"/>
    </source>
</evidence>
<evidence type="ECO:0000256" key="9">
    <source>
        <dbReference type="ARBA" id="ARBA00022756"/>
    </source>
</evidence>
<comment type="caution">
    <text evidence="16">The sequence shown here is derived from an EMBL/GenBank/DDBJ whole genome shotgun (WGS) entry which is preliminary data.</text>
</comment>
<comment type="pathway">
    <text evidence="1 13">Cofactor biosynthesis; biotin biosynthesis; biotin from 7,8-diaminononanoate: step 2/2.</text>
</comment>
<feature type="binding site" evidence="13">
    <location>
        <position position="147"/>
    </location>
    <ligand>
        <name>[2Fe-2S] cluster</name>
        <dbReference type="ChEBI" id="CHEBI:190135"/>
    </ligand>
</feature>
<accession>A0ABT1G9I0</accession>
<dbReference type="SFLD" id="SFLDS00029">
    <property type="entry name" value="Radical_SAM"/>
    <property type="match status" value="1"/>
</dbReference>
<dbReference type="SUPFAM" id="SSF102114">
    <property type="entry name" value="Radical SAM enzymes"/>
    <property type="match status" value="1"/>
</dbReference>
<dbReference type="PANTHER" id="PTHR22976">
    <property type="entry name" value="BIOTIN SYNTHASE"/>
    <property type="match status" value="1"/>
</dbReference>
<feature type="region of interest" description="Disordered" evidence="14">
    <location>
        <begin position="338"/>
        <end position="369"/>
    </location>
</feature>
<reference evidence="16 17" key="1">
    <citation type="submission" date="2022-03" db="EMBL/GenBank/DDBJ databases">
        <title>Genomic Encyclopedia of Type Strains, Phase III (KMG-III): the genomes of soil and plant-associated and newly described type strains.</title>
        <authorList>
            <person name="Whitman W."/>
        </authorList>
    </citation>
    <scope>NUCLEOTIDE SEQUENCE [LARGE SCALE GENOMIC DNA]</scope>
    <source>
        <strain evidence="16 17">BSker1</strain>
    </source>
</reference>
<dbReference type="RefSeq" id="WP_253449107.1">
    <property type="nucleotide sequence ID" value="NZ_JALJYF010000002.1"/>
</dbReference>
<dbReference type="InterPro" id="IPR058240">
    <property type="entry name" value="rSAM_sf"/>
</dbReference>
<protein>
    <recommendedName>
        <fullName evidence="3 13">Biotin synthase</fullName>
        <ecNumber evidence="3 13">2.8.1.6</ecNumber>
    </recommendedName>
</protein>
<dbReference type="PROSITE" id="PS51918">
    <property type="entry name" value="RADICAL_SAM"/>
    <property type="match status" value="1"/>
</dbReference>
<feature type="binding site" evidence="13">
    <location>
        <position position="76"/>
    </location>
    <ligand>
        <name>[4Fe-4S] cluster</name>
        <dbReference type="ChEBI" id="CHEBI:49883"/>
        <note>4Fe-4S-S-AdoMet</note>
    </ligand>
</feature>
<feature type="binding site" evidence="13">
    <location>
        <position position="207"/>
    </location>
    <ligand>
        <name>[2Fe-2S] cluster</name>
        <dbReference type="ChEBI" id="CHEBI:190135"/>
    </ligand>
</feature>